<comment type="subcellular location">
    <subcellularLocation>
        <location evidence="1">Cytoplasm</location>
    </subcellularLocation>
</comment>
<name>A0ABV9HWS6_9FLAO</name>
<dbReference type="PROSITE" id="PS51900">
    <property type="entry name" value="CB"/>
    <property type="match status" value="1"/>
</dbReference>
<dbReference type="PANTHER" id="PTHR30349:SF77">
    <property type="entry name" value="TYROSINE RECOMBINASE XERC"/>
    <property type="match status" value="1"/>
</dbReference>
<evidence type="ECO:0000256" key="1">
    <source>
        <dbReference type="ARBA" id="ARBA00004496"/>
    </source>
</evidence>
<dbReference type="Gene3D" id="1.10.443.10">
    <property type="entry name" value="Intergrase catalytic core"/>
    <property type="match status" value="1"/>
</dbReference>
<dbReference type="SUPFAM" id="SSF56349">
    <property type="entry name" value="DNA breaking-rejoining enzymes"/>
    <property type="match status" value="1"/>
</dbReference>
<keyword evidence="4" id="KW-0159">Chromosome partition</keyword>
<dbReference type="EMBL" id="JBHSFV010000007">
    <property type="protein sequence ID" value="MFC4634642.1"/>
    <property type="molecule type" value="Genomic_DNA"/>
</dbReference>
<feature type="domain" description="Core-binding (CB)" evidence="11">
    <location>
        <begin position="47"/>
        <end position="139"/>
    </location>
</feature>
<comment type="caution">
    <text evidence="12">The sequence shown here is derived from an EMBL/GenBank/DDBJ whole genome shotgun (WGS) entry which is preliminary data.</text>
</comment>
<dbReference type="Gene3D" id="1.10.150.130">
    <property type="match status" value="1"/>
</dbReference>
<dbReference type="InterPro" id="IPR050090">
    <property type="entry name" value="Tyrosine_recombinase_XerCD"/>
</dbReference>
<keyword evidence="6 9" id="KW-0238">DNA-binding</keyword>
<evidence type="ECO:0000256" key="4">
    <source>
        <dbReference type="ARBA" id="ARBA00022829"/>
    </source>
</evidence>
<dbReference type="InterPro" id="IPR013762">
    <property type="entry name" value="Integrase-like_cat_sf"/>
</dbReference>
<evidence type="ECO:0000256" key="7">
    <source>
        <dbReference type="ARBA" id="ARBA00023172"/>
    </source>
</evidence>
<evidence type="ECO:0000256" key="5">
    <source>
        <dbReference type="ARBA" id="ARBA00022908"/>
    </source>
</evidence>
<keyword evidence="3" id="KW-0132">Cell division</keyword>
<organism evidence="12 13">
    <name type="scientific">Dokdonia ponticola</name>
    <dbReference type="NCBI Taxonomy" id="2041041"/>
    <lineage>
        <taxon>Bacteria</taxon>
        <taxon>Pseudomonadati</taxon>
        <taxon>Bacteroidota</taxon>
        <taxon>Flavobacteriia</taxon>
        <taxon>Flavobacteriales</taxon>
        <taxon>Flavobacteriaceae</taxon>
        <taxon>Dokdonia</taxon>
    </lineage>
</organism>
<feature type="domain" description="Tyr recombinase" evidence="10">
    <location>
        <begin position="161"/>
        <end position="351"/>
    </location>
</feature>
<dbReference type="PANTHER" id="PTHR30349">
    <property type="entry name" value="PHAGE INTEGRASE-RELATED"/>
    <property type="match status" value="1"/>
</dbReference>
<evidence type="ECO:0000259" key="10">
    <source>
        <dbReference type="PROSITE" id="PS51898"/>
    </source>
</evidence>
<sequence>MFDKQKRTRGSPLKLKNVKGYRSLYTPAYRQAGSRKQTMKKLQLKNEVFIQLLDSYTNWLDVLGYAPTTVYNLPNHLKEFFHYLEKRGHRNLDLVTTLLIQEYYTQLSKRGNQRRGGGLSKAFLNKHQQALKKFLVYLKEHNANIKFGVHLKGEKVSYQNTDKVILTQDEIKRLFKACDYSHMSEHFQMRDRAILVLLYSCGLRRNEAVHINCEDILFDKGRIYVRKGKNYKERFVPINTYNLSILQDYLYEGRPEFQNNYQTDAFLISQRGTRINDMSIANRLKYIIDASEDEDIQAKHITLHTLRHSIATHLMQNKVPMKSISQFLGHSSLESTQIYTHLVNMNEHEII</sequence>
<dbReference type="Pfam" id="PF00589">
    <property type="entry name" value="Phage_integrase"/>
    <property type="match status" value="1"/>
</dbReference>
<evidence type="ECO:0000259" key="11">
    <source>
        <dbReference type="PROSITE" id="PS51900"/>
    </source>
</evidence>
<keyword evidence="2" id="KW-0963">Cytoplasm</keyword>
<keyword evidence="7" id="KW-0233">DNA recombination</keyword>
<evidence type="ECO:0000256" key="2">
    <source>
        <dbReference type="ARBA" id="ARBA00022490"/>
    </source>
</evidence>
<protein>
    <submittedName>
        <fullName evidence="12">Tyrosine-type recombinase/integrase</fullName>
    </submittedName>
</protein>
<keyword evidence="5" id="KW-0229">DNA integration</keyword>
<keyword evidence="13" id="KW-1185">Reference proteome</keyword>
<gene>
    <name evidence="12" type="ORF">ACFO3O_12025</name>
</gene>
<dbReference type="InterPro" id="IPR044068">
    <property type="entry name" value="CB"/>
</dbReference>
<dbReference type="InterPro" id="IPR011010">
    <property type="entry name" value="DNA_brk_join_enz"/>
</dbReference>
<dbReference type="Proteomes" id="UP001596043">
    <property type="component" value="Unassembled WGS sequence"/>
</dbReference>
<dbReference type="InterPro" id="IPR002104">
    <property type="entry name" value="Integrase_catalytic"/>
</dbReference>
<evidence type="ECO:0000313" key="12">
    <source>
        <dbReference type="EMBL" id="MFC4634642.1"/>
    </source>
</evidence>
<evidence type="ECO:0000256" key="9">
    <source>
        <dbReference type="PROSITE-ProRule" id="PRU01248"/>
    </source>
</evidence>
<evidence type="ECO:0000256" key="6">
    <source>
        <dbReference type="ARBA" id="ARBA00023125"/>
    </source>
</evidence>
<reference evidence="13" key="1">
    <citation type="journal article" date="2019" name="Int. J. Syst. Evol. Microbiol.">
        <title>The Global Catalogue of Microorganisms (GCM) 10K type strain sequencing project: providing services to taxonomists for standard genome sequencing and annotation.</title>
        <authorList>
            <consortium name="The Broad Institute Genomics Platform"/>
            <consortium name="The Broad Institute Genome Sequencing Center for Infectious Disease"/>
            <person name="Wu L."/>
            <person name="Ma J."/>
        </authorList>
    </citation>
    <scope>NUCLEOTIDE SEQUENCE [LARGE SCALE GENOMIC DNA]</scope>
    <source>
        <strain evidence="13">YJ-61-S</strain>
    </source>
</reference>
<evidence type="ECO:0000256" key="3">
    <source>
        <dbReference type="ARBA" id="ARBA00022618"/>
    </source>
</evidence>
<dbReference type="RefSeq" id="WP_379979101.1">
    <property type="nucleotide sequence ID" value="NZ_JBHSFV010000007.1"/>
</dbReference>
<keyword evidence="8" id="KW-0131">Cell cycle</keyword>
<accession>A0ABV9HWS6</accession>
<proteinExistence type="predicted"/>
<dbReference type="PROSITE" id="PS51898">
    <property type="entry name" value="TYR_RECOMBINASE"/>
    <property type="match status" value="1"/>
</dbReference>
<dbReference type="InterPro" id="IPR010998">
    <property type="entry name" value="Integrase_recombinase_N"/>
</dbReference>
<evidence type="ECO:0000256" key="8">
    <source>
        <dbReference type="ARBA" id="ARBA00023306"/>
    </source>
</evidence>
<evidence type="ECO:0000313" key="13">
    <source>
        <dbReference type="Proteomes" id="UP001596043"/>
    </source>
</evidence>